<comment type="subcellular location">
    <subcellularLocation>
        <location evidence="2 15">Cytoplasm</location>
    </subcellularLocation>
</comment>
<keyword evidence="11 15" id="KW-0547">Nucleotide-binding</keyword>
<dbReference type="GO" id="GO:0032263">
    <property type="term" value="P:GMP salvage"/>
    <property type="evidence" value="ECO:0007669"/>
    <property type="project" value="TreeGrafter"/>
</dbReference>
<dbReference type="NCBIfam" id="TIGR01203">
    <property type="entry name" value="HGPRTase"/>
    <property type="match status" value="1"/>
</dbReference>
<evidence type="ECO:0000256" key="1">
    <source>
        <dbReference type="ARBA" id="ARBA00001946"/>
    </source>
</evidence>
<dbReference type="Pfam" id="PF00156">
    <property type="entry name" value="Pribosyltran"/>
    <property type="match status" value="1"/>
</dbReference>
<keyword evidence="6 15" id="KW-0963">Cytoplasm</keyword>
<dbReference type="GO" id="GO:0005829">
    <property type="term" value="C:cytosol"/>
    <property type="evidence" value="ECO:0007669"/>
    <property type="project" value="TreeGrafter"/>
</dbReference>
<dbReference type="PANTHER" id="PTHR43340:SF1">
    <property type="entry name" value="HYPOXANTHINE PHOSPHORIBOSYLTRANSFERASE"/>
    <property type="match status" value="1"/>
</dbReference>
<keyword evidence="8 15" id="KW-0808">Transferase</keyword>
<accession>A0A839AJB2</accession>
<evidence type="ECO:0000259" key="16">
    <source>
        <dbReference type="Pfam" id="PF00156"/>
    </source>
</evidence>
<sequence>MSKAHQQAAVLLDAPKIDVLFDEKAIAARVEDIAHEIGAAKPVNLLVVAVLKGSFIFAADLARALHHAGLAPEMEFIHLSSYGADTASSGEVRVLRDVASDVKGRDVVLVDDILESGRTLAFARERLMERGARSVRIATLLDKPGRRKAAISADYVGFECPDRFVVGYGMDMGHKWRQLPYIGYVVQGESEVAGTA</sequence>
<dbReference type="EMBL" id="JACFXV010000063">
    <property type="protein sequence ID" value="MBA5778589.1"/>
    <property type="molecule type" value="Genomic_DNA"/>
</dbReference>
<evidence type="ECO:0000256" key="11">
    <source>
        <dbReference type="ARBA" id="ARBA00022741"/>
    </source>
</evidence>
<dbReference type="Proteomes" id="UP000541109">
    <property type="component" value="Unassembled WGS sequence"/>
</dbReference>
<evidence type="ECO:0000256" key="10">
    <source>
        <dbReference type="ARBA" id="ARBA00022726"/>
    </source>
</evidence>
<evidence type="ECO:0000256" key="7">
    <source>
        <dbReference type="ARBA" id="ARBA00022676"/>
    </source>
</evidence>
<dbReference type="GO" id="GO:0000166">
    <property type="term" value="F:nucleotide binding"/>
    <property type="evidence" value="ECO:0007669"/>
    <property type="project" value="UniProtKB-KW"/>
</dbReference>
<keyword evidence="10 15" id="KW-0660">Purine salvage</keyword>
<evidence type="ECO:0000256" key="14">
    <source>
        <dbReference type="ARBA" id="ARBA00049402"/>
    </source>
</evidence>
<dbReference type="InterPro" id="IPR000836">
    <property type="entry name" value="PRTase_dom"/>
</dbReference>
<evidence type="ECO:0000256" key="3">
    <source>
        <dbReference type="ARBA" id="ARBA00004669"/>
    </source>
</evidence>
<dbReference type="InterPro" id="IPR029057">
    <property type="entry name" value="PRTase-like"/>
</dbReference>
<evidence type="ECO:0000256" key="4">
    <source>
        <dbReference type="ARBA" id="ARBA00008391"/>
    </source>
</evidence>
<protein>
    <recommendedName>
        <fullName evidence="5 15">Hypoxanthine phosphoribosyltransferase</fullName>
        <ecNumber evidence="5 15">2.4.2.8</ecNumber>
    </recommendedName>
</protein>
<dbReference type="InterPro" id="IPR005904">
    <property type="entry name" value="Hxn_phspho_trans"/>
</dbReference>
<keyword evidence="18" id="KW-1185">Reference proteome</keyword>
<dbReference type="GO" id="GO:0032264">
    <property type="term" value="P:IMP salvage"/>
    <property type="evidence" value="ECO:0007669"/>
    <property type="project" value="UniProtKB-UniPathway"/>
</dbReference>
<evidence type="ECO:0000256" key="2">
    <source>
        <dbReference type="ARBA" id="ARBA00004496"/>
    </source>
</evidence>
<reference evidence="17 18" key="1">
    <citation type="submission" date="2020-07" db="EMBL/GenBank/DDBJ databases">
        <title>Stappia sp., F7233, whole genome shotgun sequencing project.</title>
        <authorList>
            <person name="Jiang S."/>
            <person name="Liu Z.W."/>
            <person name="Du Z.J."/>
        </authorList>
    </citation>
    <scope>NUCLEOTIDE SEQUENCE [LARGE SCALE GENOMIC DNA]</scope>
    <source>
        <strain evidence="17 18">F7233</strain>
    </source>
</reference>
<keyword evidence="12 15" id="KW-0460">Magnesium</keyword>
<comment type="similarity">
    <text evidence="4 15">Belongs to the purine/pyrimidine phosphoribosyltransferase family.</text>
</comment>
<dbReference type="AlphaFoldDB" id="A0A839AJB2"/>
<comment type="catalytic activity">
    <reaction evidence="13">
        <text>GMP + diphosphate = guanine + 5-phospho-alpha-D-ribose 1-diphosphate</text>
        <dbReference type="Rhea" id="RHEA:25424"/>
        <dbReference type="ChEBI" id="CHEBI:16235"/>
        <dbReference type="ChEBI" id="CHEBI:33019"/>
        <dbReference type="ChEBI" id="CHEBI:58017"/>
        <dbReference type="ChEBI" id="CHEBI:58115"/>
        <dbReference type="EC" id="2.4.2.8"/>
    </reaction>
    <physiologicalReaction direction="right-to-left" evidence="13">
        <dbReference type="Rhea" id="RHEA:25426"/>
    </physiologicalReaction>
</comment>
<comment type="catalytic activity">
    <reaction evidence="14">
        <text>IMP + diphosphate = hypoxanthine + 5-phospho-alpha-D-ribose 1-diphosphate</text>
        <dbReference type="Rhea" id="RHEA:17973"/>
        <dbReference type="ChEBI" id="CHEBI:17368"/>
        <dbReference type="ChEBI" id="CHEBI:33019"/>
        <dbReference type="ChEBI" id="CHEBI:58017"/>
        <dbReference type="ChEBI" id="CHEBI:58053"/>
        <dbReference type="EC" id="2.4.2.8"/>
    </reaction>
    <physiologicalReaction direction="right-to-left" evidence="14">
        <dbReference type="Rhea" id="RHEA:17975"/>
    </physiologicalReaction>
</comment>
<dbReference type="Gene3D" id="3.40.50.2020">
    <property type="match status" value="1"/>
</dbReference>
<dbReference type="RefSeq" id="WP_182167015.1">
    <property type="nucleotide sequence ID" value="NZ_JACFXV010000063.1"/>
</dbReference>
<dbReference type="EC" id="2.4.2.8" evidence="5 15"/>
<comment type="cofactor">
    <cofactor evidence="1 15">
        <name>Mg(2+)</name>
        <dbReference type="ChEBI" id="CHEBI:18420"/>
    </cofactor>
</comment>
<dbReference type="GO" id="GO:0006178">
    <property type="term" value="P:guanine salvage"/>
    <property type="evidence" value="ECO:0007669"/>
    <property type="project" value="TreeGrafter"/>
</dbReference>
<evidence type="ECO:0000256" key="8">
    <source>
        <dbReference type="ARBA" id="ARBA00022679"/>
    </source>
</evidence>
<proteinExistence type="inferred from homology"/>
<comment type="pathway">
    <text evidence="3 15">Purine metabolism; IMP biosynthesis via salvage pathway; IMP from hypoxanthine: step 1/1.</text>
</comment>
<dbReference type="UniPathway" id="UPA00591">
    <property type="reaction ID" value="UER00648"/>
</dbReference>
<organism evidence="17 18">
    <name type="scientific">Stappia albiluteola</name>
    <dbReference type="NCBI Taxonomy" id="2758565"/>
    <lineage>
        <taxon>Bacteria</taxon>
        <taxon>Pseudomonadati</taxon>
        <taxon>Pseudomonadota</taxon>
        <taxon>Alphaproteobacteria</taxon>
        <taxon>Hyphomicrobiales</taxon>
        <taxon>Stappiaceae</taxon>
        <taxon>Stappia</taxon>
    </lineage>
</organism>
<dbReference type="GO" id="GO:0000287">
    <property type="term" value="F:magnesium ion binding"/>
    <property type="evidence" value="ECO:0007669"/>
    <property type="project" value="TreeGrafter"/>
</dbReference>
<evidence type="ECO:0000256" key="9">
    <source>
        <dbReference type="ARBA" id="ARBA00022723"/>
    </source>
</evidence>
<gene>
    <name evidence="17" type="primary">hpt</name>
    <name evidence="17" type="ORF">H2509_15780</name>
</gene>
<evidence type="ECO:0000313" key="18">
    <source>
        <dbReference type="Proteomes" id="UP000541109"/>
    </source>
</evidence>
<evidence type="ECO:0000256" key="13">
    <source>
        <dbReference type="ARBA" id="ARBA00048811"/>
    </source>
</evidence>
<dbReference type="SUPFAM" id="SSF53271">
    <property type="entry name" value="PRTase-like"/>
    <property type="match status" value="1"/>
</dbReference>
<dbReference type="InterPro" id="IPR050408">
    <property type="entry name" value="HGPRT"/>
</dbReference>
<keyword evidence="9 15" id="KW-0479">Metal-binding</keyword>
<dbReference type="PANTHER" id="PTHR43340">
    <property type="entry name" value="HYPOXANTHINE-GUANINE PHOSPHORIBOSYLTRANSFERASE"/>
    <property type="match status" value="1"/>
</dbReference>
<comment type="caution">
    <text evidence="17">The sequence shown here is derived from an EMBL/GenBank/DDBJ whole genome shotgun (WGS) entry which is preliminary data.</text>
</comment>
<dbReference type="GO" id="GO:0004422">
    <property type="term" value="F:hypoxanthine phosphoribosyltransferase activity"/>
    <property type="evidence" value="ECO:0007669"/>
    <property type="project" value="InterPro"/>
</dbReference>
<evidence type="ECO:0000256" key="6">
    <source>
        <dbReference type="ARBA" id="ARBA00022490"/>
    </source>
</evidence>
<dbReference type="GO" id="GO:0046100">
    <property type="term" value="P:hypoxanthine metabolic process"/>
    <property type="evidence" value="ECO:0007669"/>
    <property type="project" value="TreeGrafter"/>
</dbReference>
<evidence type="ECO:0000256" key="5">
    <source>
        <dbReference type="ARBA" id="ARBA00011895"/>
    </source>
</evidence>
<evidence type="ECO:0000256" key="12">
    <source>
        <dbReference type="ARBA" id="ARBA00022842"/>
    </source>
</evidence>
<evidence type="ECO:0000256" key="15">
    <source>
        <dbReference type="RuleBase" id="RU364099"/>
    </source>
</evidence>
<evidence type="ECO:0000313" key="17">
    <source>
        <dbReference type="EMBL" id="MBA5778589.1"/>
    </source>
</evidence>
<keyword evidence="7 15" id="KW-0328">Glycosyltransferase</keyword>
<dbReference type="CDD" id="cd06223">
    <property type="entry name" value="PRTases_typeI"/>
    <property type="match status" value="1"/>
</dbReference>
<name>A0A839AJB2_9HYPH</name>
<dbReference type="GO" id="GO:0006166">
    <property type="term" value="P:purine ribonucleoside salvage"/>
    <property type="evidence" value="ECO:0007669"/>
    <property type="project" value="UniProtKB-KW"/>
</dbReference>
<feature type="domain" description="Phosphoribosyltransferase" evidence="16">
    <location>
        <begin position="20"/>
        <end position="171"/>
    </location>
</feature>